<feature type="region of interest" description="Disordered" evidence="8">
    <location>
        <begin position="23"/>
        <end position="158"/>
    </location>
</feature>
<organism evidence="11 12">
    <name type="scientific">Seminavis robusta</name>
    <dbReference type="NCBI Taxonomy" id="568900"/>
    <lineage>
        <taxon>Eukaryota</taxon>
        <taxon>Sar</taxon>
        <taxon>Stramenopiles</taxon>
        <taxon>Ochrophyta</taxon>
        <taxon>Bacillariophyta</taxon>
        <taxon>Bacillariophyceae</taxon>
        <taxon>Bacillariophycidae</taxon>
        <taxon>Naviculales</taxon>
        <taxon>Naviculaceae</taxon>
        <taxon>Seminavis</taxon>
    </lineage>
</organism>
<keyword evidence="3 7" id="KW-0347">Helicase</keyword>
<dbReference type="CDD" id="cd18787">
    <property type="entry name" value="SF2_C_DEAD"/>
    <property type="match status" value="1"/>
</dbReference>
<sequence>MTATTSESDGPTTIGLNLIVDATCSSTGTSSGGGSTKKKRKRVNKYERRRRKAANAKRPKLEDEDDDQQEEDEQQEELVAPAPAPAPAPSEQDVVQQQHQHELSEKEKEHAAYMAEYHARPLELDRRSGAQRVKKLDKKSKKKFQSESNKSSTGSHVFSQTTSWTSLVEADGCLLSFNNYSKKLVTLLTKQYSKPTKIQVQVLQQSQQHDNKNKNLWIQSETGSGKTLAYLLPILQSLLLQLQTSSSQNKKNNNRQSLGTQCIIVCPTQELVQQTFRVCDALTTQLCAGQIVVGSLQAQTSRSKEKARIRKGLAILVATPGRLLDHLQTTCALQSAISNNNLKWLVLDEVDRLFDMGLAPQLTKVIDQLKIHSAKLRLATLVAFLTDRVMAGERTIVFFSTCASVDYYHQLFTTVDSILPNNNTSSGGLFGNVARIDKLHGNVPQKQRHAVLSTFQQQQQHSTHNNVARILLATDVAARGLNLHADWTVQYDPPCEIADYIHRAGRVARAGKMGQSLLFLLPSEKSLLPILQLKQQQNATTKKDLMPALSLTSTLQQAAKLCPHLANKGMQRNGMRAKAMATTTTTTTTTTTAQDEESTSNSNNDNGRHGSRLGEAFCSELQYRLEECVLEQSRLAQAAIKDANNKNKNKKKTFQKIAVADMTLLDCARAAFLSHMRAYPTKEKLVRHIFSARALHLGHIAKSFALREPPKTLVANSRRVESKSRKQQQQPDDEARTNGTARKRALLMANAAKLQMGGMDDF</sequence>
<evidence type="ECO:0000256" key="7">
    <source>
        <dbReference type="RuleBase" id="RU365068"/>
    </source>
</evidence>
<accession>A0A9N8ECY7</accession>
<feature type="compositionally biased region" description="Basic residues" evidence="8">
    <location>
        <begin position="36"/>
        <end position="58"/>
    </location>
</feature>
<dbReference type="EMBL" id="CAICTM010000965">
    <property type="protein sequence ID" value="CAB9518837.1"/>
    <property type="molecule type" value="Genomic_DNA"/>
</dbReference>
<keyword evidence="4 7" id="KW-0067">ATP-binding</keyword>
<keyword evidence="6" id="KW-0051">Antiviral defense</keyword>
<evidence type="ECO:0000256" key="8">
    <source>
        <dbReference type="SAM" id="MobiDB-lite"/>
    </source>
</evidence>
<gene>
    <name evidence="11" type="ORF">SEMRO_967_G225820.1</name>
</gene>
<dbReference type="Pfam" id="PF00270">
    <property type="entry name" value="DEAD"/>
    <property type="match status" value="1"/>
</dbReference>
<dbReference type="SMART" id="SM00487">
    <property type="entry name" value="DEXDc"/>
    <property type="match status" value="1"/>
</dbReference>
<feature type="compositionally biased region" description="Low complexity" evidence="8">
    <location>
        <begin position="582"/>
        <end position="592"/>
    </location>
</feature>
<comment type="caution">
    <text evidence="11">The sequence shown here is derived from an EMBL/GenBank/DDBJ whole genome shotgun (WGS) entry which is preliminary data.</text>
</comment>
<feature type="domain" description="Helicase C-terminal" evidence="10">
    <location>
        <begin position="384"/>
        <end position="550"/>
    </location>
</feature>
<comment type="function">
    <text evidence="7">RNA helicase.</text>
</comment>
<dbReference type="Pfam" id="PF13959">
    <property type="entry name" value="CTE_SPB4"/>
    <property type="match status" value="1"/>
</dbReference>
<feature type="compositionally biased region" description="Basic residues" evidence="8">
    <location>
        <begin position="132"/>
        <end position="143"/>
    </location>
</feature>
<keyword evidence="12" id="KW-1185">Reference proteome</keyword>
<evidence type="ECO:0000256" key="3">
    <source>
        <dbReference type="ARBA" id="ARBA00022806"/>
    </source>
</evidence>
<keyword evidence="1 7" id="KW-0547">Nucleotide-binding</keyword>
<dbReference type="EC" id="3.6.4.13" evidence="7"/>
<keyword evidence="2 7" id="KW-0378">Hydrolase</keyword>
<evidence type="ECO:0000313" key="12">
    <source>
        <dbReference type="Proteomes" id="UP001153069"/>
    </source>
</evidence>
<proteinExistence type="inferred from homology"/>
<dbReference type="GO" id="GO:0003723">
    <property type="term" value="F:RNA binding"/>
    <property type="evidence" value="ECO:0007669"/>
    <property type="project" value="UniProtKB-UniRule"/>
</dbReference>
<evidence type="ECO:0000259" key="10">
    <source>
        <dbReference type="PROSITE" id="PS51194"/>
    </source>
</evidence>
<evidence type="ECO:0000256" key="4">
    <source>
        <dbReference type="ARBA" id="ARBA00022840"/>
    </source>
</evidence>
<evidence type="ECO:0000256" key="6">
    <source>
        <dbReference type="ARBA" id="ARBA00023118"/>
    </source>
</evidence>
<comment type="catalytic activity">
    <reaction evidence="7">
        <text>ATP + H2O = ADP + phosphate + H(+)</text>
        <dbReference type="Rhea" id="RHEA:13065"/>
        <dbReference type="ChEBI" id="CHEBI:15377"/>
        <dbReference type="ChEBI" id="CHEBI:15378"/>
        <dbReference type="ChEBI" id="CHEBI:30616"/>
        <dbReference type="ChEBI" id="CHEBI:43474"/>
        <dbReference type="ChEBI" id="CHEBI:456216"/>
        <dbReference type="EC" id="3.6.4.13"/>
    </reaction>
</comment>
<evidence type="ECO:0000256" key="1">
    <source>
        <dbReference type="ARBA" id="ARBA00022741"/>
    </source>
</evidence>
<dbReference type="InterPro" id="IPR027417">
    <property type="entry name" value="P-loop_NTPase"/>
</dbReference>
<dbReference type="Gene3D" id="3.40.50.300">
    <property type="entry name" value="P-loop containing nucleotide triphosphate hydrolases"/>
    <property type="match status" value="2"/>
</dbReference>
<feature type="compositionally biased region" description="Low complexity" evidence="8">
    <location>
        <begin position="89"/>
        <end position="98"/>
    </location>
</feature>
<dbReference type="GO" id="GO:0051607">
    <property type="term" value="P:defense response to virus"/>
    <property type="evidence" value="ECO:0007669"/>
    <property type="project" value="UniProtKB-KW"/>
</dbReference>
<feature type="compositionally biased region" description="Basic and acidic residues" evidence="8">
    <location>
        <begin position="99"/>
        <end position="128"/>
    </location>
</feature>
<dbReference type="Pfam" id="PF22590">
    <property type="entry name" value="Cas3-like_C_2"/>
    <property type="match status" value="1"/>
</dbReference>
<name>A0A9N8ECY7_9STRA</name>
<comment type="similarity">
    <text evidence="7">Belongs to the DEAD box helicase family.</text>
</comment>
<evidence type="ECO:0000259" key="9">
    <source>
        <dbReference type="PROSITE" id="PS51192"/>
    </source>
</evidence>
<dbReference type="PROSITE" id="PS51192">
    <property type="entry name" value="HELICASE_ATP_BIND_1"/>
    <property type="match status" value="1"/>
</dbReference>
<reference evidence="11" key="1">
    <citation type="submission" date="2020-06" db="EMBL/GenBank/DDBJ databases">
        <authorList>
            <consortium name="Plant Systems Biology data submission"/>
        </authorList>
    </citation>
    <scope>NUCLEOTIDE SEQUENCE</scope>
    <source>
        <strain evidence="11">D6</strain>
    </source>
</reference>
<dbReference type="PROSITE" id="PS51194">
    <property type="entry name" value="HELICASE_CTER"/>
    <property type="match status" value="1"/>
</dbReference>
<feature type="region of interest" description="Disordered" evidence="8">
    <location>
        <begin position="714"/>
        <end position="742"/>
    </location>
</feature>
<evidence type="ECO:0000256" key="2">
    <source>
        <dbReference type="ARBA" id="ARBA00022801"/>
    </source>
</evidence>
<dbReference type="OrthoDB" id="422663at2759"/>
<dbReference type="Proteomes" id="UP001153069">
    <property type="component" value="Unassembled WGS sequence"/>
</dbReference>
<dbReference type="GO" id="GO:0003724">
    <property type="term" value="F:RNA helicase activity"/>
    <property type="evidence" value="ECO:0007669"/>
    <property type="project" value="UniProtKB-EC"/>
</dbReference>
<dbReference type="GO" id="GO:0016787">
    <property type="term" value="F:hydrolase activity"/>
    <property type="evidence" value="ECO:0007669"/>
    <property type="project" value="UniProtKB-KW"/>
</dbReference>
<dbReference type="InterPro" id="IPR025313">
    <property type="entry name" value="SPB4-like_CTE"/>
</dbReference>
<dbReference type="SMART" id="SM01178">
    <property type="entry name" value="DUF4217"/>
    <property type="match status" value="1"/>
</dbReference>
<dbReference type="InterPro" id="IPR014001">
    <property type="entry name" value="Helicase_ATP-bd"/>
</dbReference>
<dbReference type="PANTHER" id="PTHR24031">
    <property type="entry name" value="RNA HELICASE"/>
    <property type="match status" value="1"/>
</dbReference>
<dbReference type="SMART" id="SM00490">
    <property type="entry name" value="HELICc"/>
    <property type="match status" value="1"/>
</dbReference>
<feature type="compositionally biased region" description="Acidic residues" evidence="8">
    <location>
        <begin position="62"/>
        <end position="76"/>
    </location>
</feature>
<dbReference type="SUPFAM" id="SSF52540">
    <property type="entry name" value="P-loop containing nucleoside triphosphate hydrolases"/>
    <property type="match status" value="1"/>
</dbReference>
<protein>
    <recommendedName>
        <fullName evidence="7">ATP-dependent RNA helicase</fullName>
        <ecNumber evidence="7">3.6.4.13</ecNumber>
    </recommendedName>
</protein>
<feature type="region of interest" description="Disordered" evidence="8">
    <location>
        <begin position="581"/>
        <end position="609"/>
    </location>
</feature>
<dbReference type="GO" id="GO:0005524">
    <property type="term" value="F:ATP binding"/>
    <property type="evidence" value="ECO:0007669"/>
    <property type="project" value="UniProtKB-UniRule"/>
</dbReference>
<dbReference type="AlphaFoldDB" id="A0A9N8ECY7"/>
<evidence type="ECO:0000256" key="5">
    <source>
        <dbReference type="ARBA" id="ARBA00022884"/>
    </source>
</evidence>
<comment type="domain">
    <text evidence="7">The Q motif is unique to and characteristic of the DEAD box family of RNA helicases and controls ATP binding and hydrolysis.</text>
</comment>
<dbReference type="InterPro" id="IPR054712">
    <property type="entry name" value="Cas3-like_dom"/>
</dbReference>
<keyword evidence="5 7" id="KW-0694">RNA-binding</keyword>
<evidence type="ECO:0000313" key="11">
    <source>
        <dbReference type="EMBL" id="CAB9518837.1"/>
    </source>
</evidence>
<dbReference type="InterPro" id="IPR001650">
    <property type="entry name" value="Helicase_C-like"/>
</dbReference>
<feature type="domain" description="Helicase ATP-binding" evidence="9">
    <location>
        <begin position="207"/>
        <end position="421"/>
    </location>
</feature>
<dbReference type="InterPro" id="IPR011545">
    <property type="entry name" value="DEAD/DEAH_box_helicase_dom"/>
</dbReference>